<evidence type="ECO:0000313" key="1">
    <source>
        <dbReference type="EMBL" id="MFG6415499.1"/>
    </source>
</evidence>
<proteinExistence type="predicted"/>
<gene>
    <name evidence="1" type="ORF">ACG02S_16505</name>
</gene>
<evidence type="ECO:0000313" key="2">
    <source>
        <dbReference type="Proteomes" id="UP001606300"/>
    </source>
</evidence>
<dbReference type="Proteomes" id="UP001606300">
    <property type="component" value="Unassembled WGS sequence"/>
</dbReference>
<protein>
    <submittedName>
        <fullName evidence="1">Uncharacterized protein</fullName>
    </submittedName>
</protein>
<organism evidence="1 2">
    <name type="scientific">Pelomonas dachongensis</name>
    <dbReference type="NCBI Taxonomy" id="3299029"/>
    <lineage>
        <taxon>Bacteria</taxon>
        <taxon>Pseudomonadati</taxon>
        <taxon>Pseudomonadota</taxon>
        <taxon>Betaproteobacteria</taxon>
        <taxon>Burkholderiales</taxon>
        <taxon>Sphaerotilaceae</taxon>
        <taxon>Roseateles</taxon>
    </lineage>
</organism>
<accession>A0ABW7EPT9</accession>
<keyword evidence="2" id="KW-1185">Reference proteome</keyword>
<name>A0ABW7EPT9_9BURK</name>
<dbReference type="RefSeq" id="WP_394471571.1">
    <property type="nucleotide sequence ID" value="NZ_JBIGHY010000006.1"/>
</dbReference>
<sequence length="150" mass="16922">MTQSTSKLKKQVTQLINQLDSFELECIYLAGARLWLDTGDRSSLSITYVPPPGRAMDEEMDDDPSVGSWVWTDLNFRTVEGTFPNSDGHEIGFGCPGLADWTRQFLLRSAKAIADGLEHAAEMTFHRQCLERMSRWALVQAVKCGRAMRH</sequence>
<dbReference type="EMBL" id="JBIGHY010000006">
    <property type="protein sequence ID" value="MFG6415499.1"/>
    <property type="molecule type" value="Genomic_DNA"/>
</dbReference>
<reference evidence="1 2" key="1">
    <citation type="submission" date="2024-09" db="EMBL/GenBank/DDBJ databases">
        <title>Novel species of the genus Pelomonas and Roseateles isolated from streams.</title>
        <authorList>
            <person name="Lu H."/>
        </authorList>
    </citation>
    <scope>NUCLEOTIDE SEQUENCE [LARGE SCALE GENOMIC DNA]</scope>
    <source>
        <strain evidence="1 2">DC23W</strain>
    </source>
</reference>
<comment type="caution">
    <text evidence="1">The sequence shown here is derived from an EMBL/GenBank/DDBJ whole genome shotgun (WGS) entry which is preliminary data.</text>
</comment>